<dbReference type="Gene3D" id="2.40.50.1000">
    <property type="match status" value="1"/>
</dbReference>
<dbReference type="InterPro" id="IPR000266">
    <property type="entry name" value="Ribosomal_uS17"/>
</dbReference>
<dbReference type="AlphaFoldDB" id="A0A2D6LPC5"/>
<accession>A0A2D6LPC5</accession>
<evidence type="ECO:0000313" key="4">
    <source>
        <dbReference type="EMBL" id="MAG18031.1"/>
    </source>
</evidence>
<reference evidence="5" key="1">
    <citation type="submission" date="2017-09" db="EMBL/GenBank/DDBJ databases">
        <title>The Reconstruction of 2,631 Draft Metagenome-Assembled Genomes from the Global Oceans.</title>
        <authorList>
            <person name="Tully B.J."/>
            <person name="Graham E.D."/>
            <person name="Heidelberg J.F."/>
        </authorList>
    </citation>
    <scope>NUCLEOTIDE SEQUENCE [LARGE SCALE GENOMIC DNA]</scope>
</reference>
<dbReference type="PANTHER" id="PTHR10744">
    <property type="entry name" value="40S RIBOSOMAL PROTEIN S11 FAMILY MEMBER"/>
    <property type="match status" value="1"/>
</dbReference>
<keyword evidence="2 4" id="KW-0689">Ribosomal protein</keyword>
<dbReference type="PRINTS" id="PR00973">
    <property type="entry name" value="RIBOSOMALS17"/>
</dbReference>
<evidence type="ECO:0000256" key="2">
    <source>
        <dbReference type="ARBA" id="ARBA00022980"/>
    </source>
</evidence>
<dbReference type="EMBL" id="NZBD01000004">
    <property type="protein sequence ID" value="MAG18031.1"/>
    <property type="molecule type" value="Genomic_DNA"/>
</dbReference>
<dbReference type="PANTHER" id="PTHR10744:SF9">
    <property type="entry name" value="40S RIBOSOMAL PROTEIN S11-RELATED"/>
    <property type="match status" value="1"/>
</dbReference>
<dbReference type="GO" id="GO:0006412">
    <property type="term" value="P:translation"/>
    <property type="evidence" value="ECO:0007669"/>
    <property type="project" value="InterPro"/>
</dbReference>
<sequence>MSEKETKAISDSHSVRGSIFVGKVISAKAPKTVTIERKTTQYIRKFERYKKSKSKISAHIPEGMEIKEGDVVKIGETRKISKTKSFVVLEIVKKGEQ</sequence>
<organism evidence="4 5">
    <name type="scientific">Candidatus Iainarchaeum sp</name>
    <dbReference type="NCBI Taxonomy" id="3101447"/>
    <lineage>
        <taxon>Archaea</taxon>
        <taxon>Candidatus Iainarchaeota</taxon>
        <taxon>Candidatus Iainarchaeia</taxon>
        <taxon>Candidatus Iainarchaeales</taxon>
        <taxon>Candidatus Iainarchaeaceae</taxon>
        <taxon>Candidatus Iainarchaeum</taxon>
    </lineage>
</organism>
<evidence type="ECO:0000313" key="5">
    <source>
        <dbReference type="Proteomes" id="UP000226712"/>
    </source>
</evidence>
<comment type="similarity">
    <text evidence="1">Belongs to the universal ribosomal protein uS17 family.</text>
</comment>
<dbReference type="CDD" id="cd00364">
    <property type="entry name" value="Ribosomal_uS17"/>
    <property type="match status" value="1"/>
</dbReference>
<name>A0A2D6LPC5_9ARCH</name>
<protein>
    <submittedName>
        <fullName evidence="4">30S ribosomal protein S17</fullName>
    </submittedName>
</protein>
<keyword evidence="3" id="KW-0687">Ribonucleoprotein</keyword>
<dbReference type="InterPro" id="IPR012340">
    <property type="entry name" value="NA-bd_OB-fold"/>
</dbReference>
<evidence type="ECO:0000256" key="3">
    <source>
        <dbReference type="ARBA" id="ARBA00023274"/>
    </source>
</evidence>
<dbReference type="GO" id="GO:0022627">
    <property type="term" value="C:cytosolic small ribosomal subunit"/>
    <property type="evidence" value="ECO:0007669"/>
    <property type="project" value="TreeGrafter"/>
</dbReference>
<dbReference type="GO" id="GO:0003735">
    <property type="term" value="F:structural constituent of ribosome"/>
    <property type="evidence" value="ECO:0007669"/>
    <property type="project" value="InterPro"/>
</dbReference>
<evidence type="ECO:0000256" key="1">
    <source>
        <dbReference type="ARBA" id="ARBA00010254"/>
    </source>
</evidence>
<dbReference type="Pfam" id="PF00366">
    <property type="entry name" value="Ribosomal_S17"/>
    <property type="match status" value="1"/>
</dbReference>
<proteinExistence type="inferred from homology"/>
<comment type="caution">
    <text evidence="4">The sequence shown here is derived from an EMBL/GenBank/DDBJ whole genome shotgun (WGS) entry which is preliminary data.</text>
</comment>
<dbReference type="SUPFAM" id="SSF50249">
    <property type="entry name" value="Nucleic acid-binding proteins"/>
    <property type="match status" value="1"/>
</dbReference>
<gene>
    <name evidence="4" type="primary">rpsQ</name>
    <name evidence="4" type="ORF">CL944_00990</name>
</gene>
<dbReference type="Proteomes" id="UP000226712">
    <property type="component" value="Unassembled WGS sequence"/>
</dbReference>